<accession>F7NFB4</accession>
<protein>
    <recommendedName>
        <fullName evidence="3">DUF2922 domain-containing protein</fullName>
    </recommendedName>
</protein>
<dbReference type="AlphaFoldDB" id="F7NFB4"/>
<name>F7NFB4_9FIRM</name>
<proteinExistence type="predicted"/>
<evidence type="ECO:0008006" key="3">
    <source>
        <dbReference type="Google" id="ProtNLM"/>
    </source>
</evidence>
<dbReference type="RefSeq" id="WP_004092951.1">
    <property type="nucleotide sequence ID" value="NZ_AFGF01000024.1"/>
</dbReference>
<dbReference type="InterPro" id="IPR021321">
    <property type="entry name" value="DUF2922"/>
</dbReference>
<dbReference type="OrthoDB" id="1667261at2"/>
<organism evidence="1 2">
    <name type="scientific">Acetonema longum DSM 6540</name>
    <dbReference type="NCBI Taxonomy" id="1009370"/>
    <lineage>
        <taxon>Bacteria</taxon>
        <taxon>Bacillati</taxon>
        <taxon>Bacillota</taxon>
        <taxon>Negativicutes</taxon>
        <taxon>Acetonemataceae</taxon>
        <taxon>Acetonema</taxon>
    </lineage>
</organism>
<keyword evidence="2" id="KW-1185">Reference proteome</keyword>
<dbReference type="Proteomes" id="UP000003240">
    <property type="component" value="Unassembled WGS sequence"/>
</dbReference>
<dbReference type="STRING" id="1009370.ALO_03706"/>
<comment type="caution">
    <text evidence="1">The sequence shown here is derived from an EMBL/GenBank/DDBJ whole genome shotgun (WGS) entry which is preliminary data.</text>
</comment>
<reference evidence="1 2" key="1">
    <citation type="journal article" date="2011" name="EMBO J.">
        <title>Structural diversity of bacterial flagellar motors.</title>
        <authorList>
            <person name="Chen S."/>
            <person name="Beeby M."/>
            <person name="Murphy G.E."/>
            <person name="Leadbetter J.R."/>
            <person name="Hendrixson D.R."/>
            <person name="Briegel A."/>
            <person name="Li Z."/>
            <person name="Shi J."/>
            <person name="Tocheva E.I."/>
            <person name="Muller A."/>
            <person name="Dobro M.J."/>
            <person name="Jensen G.J."/>
        </authorList>
    </citation>
    <scope>NUCLEOTIDE SEQUENCE [LARGE SCALE GENOMIC DNA]</scope>
    <source>
        <strain evidence="1 2">DSM 6540</strain>
    </source>
</reference>
<dbReference type="eggNOG" id="ENOG5033A2M">
    <property type="taxonomic scope" value="Bacteria"/>
</dbReference>
<gene>
    <name evidence="1" type="ORF">ALO_03706</name>
</gene>
<evidence type="ECO:0000313" key="1">
    <source>
        <dbReference type="EMBL" id="EGO65239.1"/>
    </source>
</evidence>
<dbReference type="EMBL" id="AFGF01000024">
    <property type="protein sequence ID" value="EGO65239.1"/>
    <property type="molecule type" value="Genomic_DNA"/>
</dbReference>
<sequence>MNRTLEMVFRAANGREVTISLADPLENLTLAGVTAVMADIIARNIFITTGGELRDIMDARIRTRETVSLA</sequence>
<evidence type="ECO:0000313" key="2">
    <source>
        <dbReference type="Proteomes" id="UP000003240"/>
    </source>
</evidence>
<dbReference type="Pfam" id="PF11148">
    <property type="entry name" value="DUF2922"/>
    <property type="match status" value="1"/>
</dbReference>